<comment type="caution">
    <text evidence="2">The sequence shown here is derived from an EMBL/GenBank/DDBJ whole genome shotgun (WGS) entry which is preliminary data.</text>
</comment>
<evidence type="ECO:0000313" key="2">
    <source>
        <dbReference type="EMBL" id="GCE92764.1"/>
    </source>
</evidence>
<proteinExistence type="predicted"/>
<protein>
    <submittedName>
        <fullName evidence="2">Uncharacterized protein</fullName>
    </submittedName>
</protein>
<organism evidence="2 3">
    <name type="scientific">Limnospira platensis NIES-46</name>
    <dbReference type="NCBI Taxonomy" id="1236695"/>
    <lineage>
        <taxon>Bacteria</taxon>
        <taxon>Bacillati</taxon>
        <taxon>Cyanobacteriota</taxon>
        <taxon>Cyanophyceae</taxon>
        <taxon>Oscillatoriophycideae</taxon>
        <taxon>Oscillatoriales</taxon>
        <taxon>Sirenicapillariaceae</taxon>
        <taxon>Limnospira</taxon>
    </lineage>
</organism>
<evidence type="ECO:0000313" key="3">
    <source>
        <dbReference type="Proteomes" id="UP000326169"/>
    </source>
</evidence>
<gene>
    <name evidence="2" type="ORF">NIES46_08050</name>
</gene>
<keyword evidence="1" id="KW-0812">Transmembrane</keyword>
<accession>A0A5M3T033</accession>
<dbReference type="GeneID" id="301681726"/>
<dbReference type="EMBL" id="BIMW01000037">
    <property type="protein sequence ID" value="GCE92764.1"/>
    <property type="molecule type" value="Genomic_DNA"/>
</dbReference>
<keyword evidence="3" id="KW-1185">Reference proteome</keyword>
<sequence>MLQTSLIRKDRNFSLYLSGLLAGSLLFGIIGKSAIASNLNNLPDGDYSSNTFVLRKSGPVIIGVTTRNSLCFQGQLENGRIRQIIRGASVVLGDTSGNFYLSEAPVEINSHELSQADPSAEDLLNQCAEIFRPLVNLGINPGMSDRAIRQQLGNLNWELSSAQPRAATAALRRWVVEPNRRGVFCDQAGNFCIVTWRKGNAELSALLAVSLGADPPVVELCLIEPSAFNIPCELGNSLRM</sequence>
<name>A0A5M3T033_LIMPL</name>
<dbReference type="RefSeq" id="WP_014276041.1">
    <property type="nucleotide sequence ID" value="NZ_BIMW01000037.1"/>
</dbReference>
<keyword evidence="1" id="KW-1133">Transmembrane helix</keyword>
<keyword evidence="1" id="KW-0472">Membrane</keyword>
<evidence type="ECO:0000256" key="1">
    <source>
        <dbReference type="SAM" id="Phobius"/>
    </source>
</evidence>
<dbReference type="Proteomes" id="UP000326169">
    <property type="component" value="Unassembled WGS sequence"/>
</dbReference>
<reference evidence="2 3" key="1">
    <citation type="journal article" date="2019" name="J Genomics">
        <title>The Draft Genome of a Hydrogen-producing Cyanobacterium, Arthrospira platensis NIES-46.</title>
        <authorList>
            <person name="Suzuki S."/>
            <person name="Yamaguchi H."/>
            <person name="Kawachi M."/>
        </authorList>
    </citation>
    <scope>NUCLEOTIDE SEQUENCE [LARGE SCALE GENOMIC DNA]</scope>
    <source>
        <strain evidence="2 3">NIES-46</strain>
    </source>
</reference>
<feature type="transmembrane region" description="Helical" evidence="1">
    <location>
        <begin position="12"/>
        <end position="31"/>
    </location>
</feature>